<dbReference type="GO" id="GO:0015833">
    <property type="term" value="P:peptide transport"/>
    <property type="evidence" value="ECO:0007669"/>
    <property type="project" value="TreeGrafter"/>
</dbReference>
<comment type="subcellular location">
    <subcellularLocation>
        <location evidence="1">Cell membrane</location>
        <topology evidence="1">Lipid-anchor</topology>
    </subcellularLocation>
</comment>
<evidence type="ECO:0000313" key="8">
    <source>
        <dbReference type="Proteomes" id="UP000481087"/>
    </source>
</evidence>
<accession>A0A6L8VBJ7</accession>
<feature type="signal peptide" evidence="5">
    <location>
        <begin position="1"/>
        <end position="21"/>
    </location>
</feature>
<reference evidence="7 8" key="1">
    <citation type="submission" date="2019-12" db="EMBL/GenBank/DDBJ databases">
        <title>Paenibacillus sp. nov. sp. isolated from soil.</title>
        <authorList>
            <person name="Kim J."/>
            <person name="Jeong S.E."/>
            <person name="Jung H.S."/>
            <person name="Jeon C.O."/>
        </authorList>
    </citation>
    <scope>NUCLEOTIDE SEQUENCE [LARGE SCALE GENOMIC DNA]</scope>
    <source>
        <strain evidence="7 8">5J-6</strain>
    </source>
</reference>
<gene>
    <name evidence="7" type="ORF">GQF01_31840</name>
</gene>
<feature type="chain" id="PRO_5038953560" evidence="5">
    <location>
        <begin position="22"/>
        <end position="537"/>
    </location>
</feature>
<dbReference type="PROSITE" id="PS01040">
    <property type="entry name" value="SBP_BACTERIAL_5"/>
    <property type="match status" value="1"/>
</dbReference>
<feature type="domain" description="Solute-binding protein family 5" evidence="6">
    <location>
        <begin position="82"/>
        <end position="438"/>
    </location>
</feature>
<dbReference type="GO" id="GO:0042597">
    <property type="term" value="C:periplasmic space"/>
    <property type="evidence" value="ECO:0007669"/>
    <property type="project" value="UniProtKB-ARBA"/>
</dbReference>
<sequence>MKMRHRLVIFLILLTTTICMSGCTVEKPKPEAQPKAEVGKKELILAIGGEPEAGFDPTTGWGRYGSPLFQSTLLKRDSLLNITHDLATSYEVSQDGIIWTVKLRKDVKFSDGQPLTSADVVYTYQTAASSGSAIDLSNVKSVEAPNEATIKFTLKEPQSTFTQMLVSTGIVPKHAHGKDYANKPVGSGPYKWVQWDKGQQLIVEVNQEYYGKKPFFEKVTFLFLGEDAAFAAAKAGTVDMAAIPAAFSKQTVNGMELKTAATVDNRGIMFPFVKSGEKTKDGYPIGNDVTADVSIRKAINVALDRKALVQGILEGHGTPAYTLNDGLPWFNPEAVFADADMNAAKKILADNGWKDTDNDGVVEKGTLKAAFNLLYPASDVTRQSLAIASADMLKPLGIEVKAEGKSWDDIEKQMHANPVLFGWGSHDPLEMYNVYSSKYGGVDYYNPGYYNNAKVEGYMSQALRATNEKEAWGLWKKAQWDGETGLSTLGDAPWAWLINLDHLYLVKTGLDIGKQKIHPHGHGWPVTDNIEDWQWNS</sequence>
<protein>
    <submittedName>
        <fullName evidence="7">ABC transporter substrate-binding protein</fullName>
    </submittedName>
</protein>
<evidence type="ECO:0000313" key="7">
    <source>
        <dbReference type="EMBL" id="MZQ86709.1"/>
    </source>
</evidence>
<dbReference type="InterPro" id="IPR000914">
    <property type="entry name" value="SBP_5_dom"/>
</dbReference>
<dbReference type="InterPro" id="IPR039424">
    <property type="entry name" value="SBP_5"/>
</dbReference>
<dbReference type="GO" id="GO:0043190">
    <property type="term" value="C:ATP-binding cassette (ABC) transporter complex"/>
    <property type="evidence" value="ECO:0007669"/>
    <property type="project" value="InterPro"/>
</dbReference>
<evidence type="ECO:0000256" key="5">
    <source>
        <dbReference type="SAM" id="SignalP"/>
    </source>
</evidence>
<dbReference type="CDD" id="cd08518">
    <property type="entry name" value="PBP2_NikA_DppA_OppA_like_19"/>
    <property type="match status" value="1"/>
</dbReference>
<dbReference type="InterPro" id="IPR023765">
    <property type="entry name" value="SBP_5_CS"/>
</dbReference>
<comment type="similarity">
    <text evidence="2">Belongs to the bacterial solute-binding protein 5 family.</text>
</comment>
<dbReference type="GO" id="GO:1904680">
    <property type="term" value="F:peptide transmembrane transporter activity"/>
    <property type="evidence" value="ECO:0007669"/>
    <property type="project" value="TreeGrafter"/>
</dbReference>
<comment type="caution">
    <text evidence="7">The sequence shown here is derived from an EMBL/GenBank/DDBJ whole genome shotgun (WGS) entry which is preliminary data.</text>
</comment>
<evidence type="ECO:0000256" key="1">
    <source>
        <dbReference type="ARBA" id="ARBA00004193"/>
    </source>
</evidence>
<dbReference type="SUPFAM" id="SSF53850">
    <property type="entry name" value="Periplasmic binding protein-like II"/>
    <property type="match status" value="1"/>
</dbReference>
<dbReference type="InterPro" id="IPR030678">
    <property type="entry name" value="Peptide/Ni-bd"/>
</dbReference>
<dbReference type="Gene3D" id="3.40.190.10">
    <property type="entry name" value="Periplasmic binding protein-like II"/>
    <property type="match status" value="1"/>
</dbReference>
<evidence type="ECO:0000256" key="4">
    <source>
        <dbReference type="ARBA" id="ARBA00022729"/>
    </source>
</evidence>
<evidence type="ECO:0000256" key="2">
    <source>
        <dbReference type="ARBA" id="ARBA00005695"/>
    </source>
</evidence>
<keyword evidence="8" id="KW-1185">Reference proteome</keyword>
<evidence type="ECO:0000256" key="3">
    <source>
        <dbReference type="ARBA" id="ARBA00022448"/>
    </source>
</evidence>
<name>A0A6L8VBJ7_9BACL</name>
<keyword evidence="3" id="KW-0813">Transport</keyword>
<proteinExistence type="inferred from homology"/>
<dbReference type="Pfam" id="PF00496">
    <property type="entry name" value="SBP_bac_5"/>
    <property type="match status" value="1"/>
</dbReference>
<dbReference type="PANTHER" id="PTHR30290">
    <property type="entry name" value="PERIPLASMIC BINDING COMPONENT OF ABC TRANSPORTER"/>
    <property type="match status" value="1"/>
</dbReference>
<dbReference type="Proteomes" id="UP000481087">
    <property type="component" value="Unassembled WGS sequence"/>
</dbReference>
<keyword evidence="4 5" id="KW-0732">Signal</keyword>
<dbReference type="EMBL" id="WTUZ01000039">
    <property type="protein sequence ID" value="MZQ86709.1"/>
    <property type="molecule type" value="Genomic_DNA"/>
</dbReference>
<dbReference type="AlphaFoldDB" id="A0A6L8VBJ7"/>
<organism evidence="7 8">
    <name type="scientific">Paenibacillus silvestris</name>
    <dbReference type="NCBI Taxonomy" id="2606219"/>
    <lineage>
        <taxon>Bacteria</taxon>
        <taxon>Bacillati</taxon>
        <taxon>Bacillota</taxon>
        <taxon>Bacilli</taxon>
        <taxon>Bacillales</taxon>
        <taxon>Paenibacillaceae</taxon>
        <taxon>Paenibacillus</taxon>
    </lineage>
</organism>
<dbReference type="PANTHER" id="PTHR30290:SF9">
    <property type="entry name" value="OLIGOPEPTIDE-BINDING PROTEIN APPA"/>
    <property type="match status" value="1"/>
</dbReference>
<dbReference type="Gene3D" id="3.10.105.10">
    <property type="entry name" value="Dipeptide-binding Protein, Domain 3"/>
    <property type="match status" value="1"/>
</dbReference>
<dbReference type="PIRSF" id="PIRSF002741">
    <property type="entry name" value="MppA"/>
    <property type="match status" value="1"/>
</dbReference>
<evidence type="ECO:0000259" key="6">
    <source>
        <dbReference type="Pfam" id="PF00496"/>
    </source>
</evidence>